<dbReference type="InterPro" id="IPR004012">
    <property type="entry name" value="Run_dom"/>
</dbReference>
<evidence type="ECO:0000256" key="2">
    <source>
        <dbReference type="ARBA" id="ARBA00022553"/>
    </source>
</evidence>
<dbReference type="EMBL" id="JALJOS010000010">
    <property type="protein sequence ID" value="KAK9833746.1"/>
    <property type="molecule type" value="Genomic_DNA"/>
</dbReference>
<dbReference type="InterPro" id="IPR001683">
    <property type="entry name" value="PX_dom"/>
</dbReference>
<proteinExistence type="predicted"/>
<evidence type="ECO:0000256" key="5">
    <source>
        <dbReference type="ARBA" id="ARBA00022753"/>
    </source>
</evidence>
<dbReference type="Gene3D" id="3.30.1520.10">
    <property type="entry name" value="Phox-like domain"/>
    <property type="match status" value="1"/>
</dbReference>
<evidence type="ECO:0000256" key="6">
    <source>
        <dbReference type="ARBA" id="ARBA00022771"/>
    </source>
</evidence>
<dbReference type="Proteomes" id="UP001438707">
    <property type="component" value="Unassembled WGS sequence"/>
</dbReference>
<keyword evidence="3" id="KW-0479">Metal-binding</keyword>
<dbReference type="PROSITE" id="PS50826">
    <property type="entry name" value="RUN"/>
    <property type="match status" value="1"/>
</dbReference>
<evidence type="ECO:0000259" key="11">
    <source>
        <dbReference type="PROSITE" id="PS50826"/>
    </source>
</evidence>
<feature type="compositionally biased region" description="Low complexity" evidence="9">
    <location>
        <begin position="1171"/>
        <end position="1188"/>
    </location>
</feature>
<protein>
    <submittedName>
        <fullName evidence="12">Uncharacterized protein</fullName>
    </submittedName>
</protein>
<feature type="compositionally biased region" description="Polar residues" evidence="9">
    <location>
        <begin position="1200"/>
        <end position="1209"/>
    </location>
</feature>
<dbReference type="PROSITE" id="PS50195">
    <property type="entry name" value="PX"/>
    <property type="match status" value="1"/>
</dbReference>
<feature type="region of interest" description="Disordered" evidence="9">
    <location>
        <begin position="779"/>
        <end position="916"/>
    </location>
</feature>
<dbReference type="InterPro" id="IPR037213">
    <property type="entry name" value="Run_dom_sf"/>
</dbReference>
<keyword evidence="6" id="KW-0863">Zinc-finger</keyword>
<evidence type="ECO:0000256" key="9">
    <source>
        <dbReference type="SAM" id="MobiDB-lite"/>
    </source>
</evidence>
<dbReference type="GO" id="GO:0005770">
    <property type="term" value="C:late endosome"/>
    <property type="evidence" value="ECO:0007669"/>
    <property type="project" value="UniProtKB-SubCell"/>
</dbReference>
<feature type="compositionally biased region" description="Low complexity" evidence="9">
    <location>
        <begin position="610"/>
        <end position="629"/>
    </location>
</feature>
<feature type="region of interest" description="Disordered" evidence="9">
    <location>
        <begin position="692"/>
        <end position="735"/>
    </location>
</feature>
<sequence>MSPKSRIELEQAVQGVLSADAGQQGPARQRLHTHVKHFLTNGLQGNRAIRPVLWSVVQHMGKEYPQMMSKAVTAALQEAGPEDDENFLAECWIHQAIWDGSLAEMLIKVQAQMQVLLGYAATAEMRVGGRRRSLAAALKPLKGHPALDPTGGQPAGSETNADVASPQDGFPVRLIIRTVPSEGVAIWLTPVPPVSPPHDHLSAVPEPGSSSSVAGQAPTPTQPSTHLPSPGTSSSAQPTSQSSPMDPAASHSAGDRTNQAANESSIDKSQSGKNPKGAWGRASGVWSSLGSGLGAGLGLSALQPLAETLNQHSWVGPTGLSRTKAGAKSATPKCRSSDIPASPHPAGHSATSQDSLAQPSPRDRQSFQQAQVLENQVPVQHQLDSDPGNILPASQGITPAMSHSMPGGVSAAAPAPAEEVVEAVAAAAAAVAREHAQSADESTGDRVTNLCRAVTALLKHGMVDVRPREGWTAALGNAPARPFNMLQAAGQRGLYDLGANEVMSMGRQQNSAESDALLTMWLKGSLNQQLLGQRLKLLFQDTVHLSAWYHEWSAVRRSDQAKQAASALEPLDKLHFALPLDVHIESGRTSGSGMMSRFKTFVLGSESRPRPSASAASQLAAPVSPSSQADTGIGFVKSSKRRVDISAPGTPTAREAHVSRTDGSANNSAAETGPSPLTAEEAAMLRSIISDASHDPEDDEFDQQVDETEEESGDTSFQTSKGNGKPGGLSSLPVDDDFMQELLGMPLHAPVHSPAATLSNAEDLADPAELSYETITNLQGQAQPAQHPLPSSRRESDARNARRGPLAAGSEAGSKQGLHAEQLQPDSNAPAVQSSQDHGSESSGDLDLGLPDVPKTPPVPSKADQSQEAAGGAGGSKEAASDLKLDKQLQQLLAQAEGPQTGKAKAAASRKQRREMAEVEQMLAEAGIGDVLLPDTSHLGPQSIARELDTDRAVADMLEAEEDGADNGDPSNDLTADNLAQVMHEAMSDLQTSLDRNQAHASVSHQSHSGTSSPSFSHRSFISQAASHAGPQPLSDPLLNSAQQNEDGMSVHVEAAAPDGSSKPTVYYIHISPGLGMEGWEVQRRFRDVVALQSSLQKSGRGTLPPSWAGLNQARSVTSSRRLAPDVVLARQRLLETCLNDVLSGGGDLSQAPELLLFLSPTEVTPSEAPASSWFSGSAQQSQASSAAPPVSHAHEENHQGQSGWSSKLTGMWQRRPTSAAADSAGAAGAQHRPESSESSATAFRPGKRIKLITDLPLEQSEAELLSQQDRCCAGCGAPLMLPEATKKGFLRSIASSKPKQGPRRCSYTGWLHCADCHTGDTATLPAAVLHAWDFSRRPVCASAAAFLEAVHEQPLLRLETIPPVLQQRCPQLLKAHELRSRSCKAIQSAIAAGNPKVEEALQAAGARRWLLESPDSWSLEDLQDLSRGTGSELLQWLHVQSNAVASLTRHSLLSSIVGDD</sequence>
<feature type="compositionally biased region" description="Polar residues" evidence="9">
    <location>
        <begin position="661"/>
        <end position="670"/>
    </location>
</feature>
<feature type="region of interest" description="Disordered" evidence="9">
    <location>
        <begin position="317"/>
        <end position="366"/>
    </location>
</feature>
<feature type="compositionally biased region" description="Low complexity" evidence="9">
    <location>
        <begin position="999"/>
        <end position="1018"/>
    </location>
</feature>
<evidence type="ECO:0000313" key="13">
    <source>
        <dbReference type="Proteomes" id="UP001438707"/>
    </source>
</evidence>
<evidence type="ECO:0000313" key="12">
    <source>
        <dbReference type="EMBL" id="KAK9833746.1"/>
    </source>
</evidence>
<feature type="region of interest" description="Disordered" evidence="9">
    <location>
        <begin position="994"/>
        <end position="1018"/>
    </location>
</feature>
<evidence type="ECO:0000259" key="10">
    <source>
        <dbReference type="PROSITE" id="PS50195"/>
    </source>
</evidence>
<feature type="compositionally biased region" description="Acidic residues" evidence="9">
    <location>
        <begin position="696"/>
        <end position="713"/>
    </location>
</feature>
<dbReference type="Pfam" id="PF13901">
    <property type="entry name" value="RH_dom"/>
    <property type="match status" value="1"/>
</dbReference>
<dbReference type="Gene3D" id="1.20.58.900">
    <property type="match status" value="1"/>
</dbReference>
<keyword evidence="5" id="KW-0967">Endosome</keyword>
<dbReference type="InterPro" id="IPR036871">
    <property type="entry name" value="PX_dom_sf"/>
</dbReference>
<name>A0AAW1RIU7_9CHLO</name>
<dbReference type="GO" id="GO:0006914">
    <property type="term" value="P:autophagy"/>
    <property type="evidence" value="ECO:0007669"/>
    <property type="project" value="UniProtKB-KW"/>
</dbReference>
<accession>A0AAW1RIU7</accession>
<dbReference type="CDD" id="cd06093">
    <property type="entry name" value="PX_domain"/>
    <property type="match status" value="1"/>
</dbReference>
<organism evidence="12 13">
    <name type="scientific">Apatococcus lobatus</name>
    <dbReference type="NCBI Taxonomy" id="904363"/>
    <lineage>
        <taxon>Eukaryota</taxon>
        <taxon>Viridiplantae</taxon>
        <taxon>Chlorophyta</taxon>
        <taxon>core chlorophytes</taxon>
        <taxon>Trebouxiophyceae</taxon>
        <taxon>Chlorellales</taxon>
        <taxon>Chlorellaceae</taxon>
        <taxon>Apatococcus</taxon>
    </lineage>
</organism>
<dbReference type="InterPro" id="IPR025258">
    <property type="entry name" value="RH_dom"/>
</dbReference>
<feature type="compositionally biased region" description="Polar residues" evidence="9">
    <location>
        <begin position="824"/>
        <end position="843"/>
    </location>
</feature>
<feature type="compositionally biased region" description="Low complexity" evidence="9">
    <location>
        <begin position="1219"/>
        <end position="1230"/>
    </location>
</feature>
<gene>
    <name evidence="12" type="ORF">WJX74_004777</name>
</gene>
<dbReference type="GO" id="GO:0008270">
    <property type="term" value="F:zinc ion binding"/>
    <property type="evidence" value="ECO:0007669"/>
    <property type="project" value="UniProtKB-KW"/>
</dbReference>
<keyword evidence="7" id="KW-0862">Zinc</keyword>
<dbReference type="SUPFAM" id="SSF140741">
    <property type="entry name" value="RUN domain-like"/>
    <property type="match status" value="1"/>
</dbReference>
<dbReference type="PANTHER" id="PTHR12326:SF3">
    <property type="entry name" value="DIFFERENTIALLY EXPRESSED IN FDCP 8 HOMOLOG"/>
    <property type="match status" value="1"/>
</dbReference>
<keyword evidence="2" id="KW-0597">Phosphoprotein</keyword>
<evidence type="ECO:0000256" key="1">
    <source>
        <dbReference type="ARBA" id="ARBA00004603"/>
    </source>
</evidence>
<reference evidence="12 13" key="1">
    <citation type="journal article" date="2024" name="Nat. Commun.">
        <title>Phylogenomics reveals the evolutionary origins of lichenization in chlorophyte algae.</title>
        <authorList>
            <person name="Puginier C."/>
            <person name="Libourel C."/>
            <person name="Otte J."/>
            <person name="Skaloud P."/>
            <person name="Haon M."/>
            <person name="Grisel S."/>
            <person name="Petersen M."/>
            <person name="Berrin J.G."/>
            <person name="Delaux P.M."/>
            <person name="Dal Grande F."/>
            <person name="Keller J."/>
        </authorList>
    </citation>
    <scope>NUCLEOTIDE SEQUENCE [LARGE SCALE GENOMIC DNA]</scope>
    <source>
        <strain evidence="12 13">SAG 2145</strain>
    </source>
</reference>
<feature type="domain" description="PX" evidence="10">
    <location>
        <begin position="1045"/>
        <end position="1166"/>
    </location>
</feature>
<feature type="compositionally biased region" description="Polar residues" evidence="9">
    <location>
        <begin position="208"/>
        <end position="227"/>
    </location>
</feature>
<evidence type="ECO:0000256" key="3">
    <source>
        <dbReference type="ARBA" id="ARBA00022723"/>
    </source>
</evidence>
<feature type="region of interest" description="Disordered" evidence="9">
    <location>
        <begin position="192"/>
        <end position="283"/>
    </location>
</feature>
<feature type="region of interest" description="Disordered" evidence="9">
    <location>
        <begin position="142"/>
        <end position="166"/>
    </location>
</feature>
<comment type="subcellular location">
    <subcellularLocation>
        <location evidence="1">Late endosome</location>
    </subcellularLocation>
</comment>
<keyword evidence="13" id="KW-1185">Reference proteome</keyword>
<feature type="domain" description="RUN" evidence="11">
    <location>
        <begin position="441"/>
        <end position="583"/>
    </location>
</feature>
<keyword evidence="8" id="KW-0072">Autophagy</keyword>
<evidence type="ECO:0000256" key="8">
    <source>
        <dbReference type="ARBA" id="ARBA00023006"/>
    </source>
</evidence>
<dbReference type="Pfam" id="PF02759">
    <property type="entry name" value="RUN"/>
    <property type="match status" value="1"/>
</dbReference>
<feature type="region of interest" description="Disordered" evidence="9">
    <location>
        <begin position="606"/>
        <end position="676"/>
    </location>
</feature>
<comment type="caution">
    <text evidence="12">The sequence shown here is derived from an EMBL/GenBank/DDBJ whole genome shotgun (WGS) entry which is preliminary data.</text>
</comment>
<keyword evidence="4" id="KW-0677">Repeat</keyword>
<dbReference type="InterPro" id="IPR051366">
    <property type="entry name" value="DEF8"/>
</dbReference>
<evidence type="ECO:0000256" key="4">
    <source>
        <dbReference type="ARBA" id="ARBA00022737"/>
    </source>
</evidence>
<feature type="compositionally biased region" description="Polar residues" evidence="9">
    <location>
        <begin position="255"/>
        <end position="273"/>
    </location>
</feature>
<feature type="compositionally biased region" description="Low complexity" evidence="9">
    <location>
        <begin position="228"/>
        <end position="244"/>
    </location>
</feature>
<dbReference type="GO" id="GO:0035091">
    <property type="term" value="F:phosphatidylinositol binding"/>
    <property type="evidence" value="ECO:0007669"/>
    <property type="project" value="InterPro"/>
</dbReference>
<dbReference type="SUPFAM" id="SSF64268">
    <property type="entry name" value="PX domain"/>
    <property type="match status" value="1"/>
</dbReference>
<feature type="compositionally biased region" description="Polar residues" evidence="9">
    <location>
        <begin position="349"/>
        <end position="358"/>
    </location>
</feature>
<dbReference type="CDD" id="cd17671">
    <property type="entry name" value="RUN"/>
    <property type="match status" value="1"/>
</dbReference>
<dbReference type="PANTHER" id="PTHR12326">
    <property type="entry name" value="PLECKSTRIN HOMOLOGY DOMAIN CONTAINING PROTEIN"/>
    <property type="match status" value="1"/>
</dbReference>
<evidence type="ECO:0000256" key="7">
    <source>
        <dbReference type="ARBA" id="ARBA00022833"/>
    </source>
</evidence>
<dbReference type="SMART" id="SM00593">
    <property type="entry name" value="RUN"/>
    <property type="match status" value="1"/>
</dbReference>
<dbReference type="SMART" id="SM01175">
    <property type="entry name" value="DUF4206"/>
    <property type="match status" value="1"/>
</dbReference>
<feature type="region of interest" description="Disordered" evidence="9">
    <location>
        <begin position="1169"/>
        <end position="1244"/>
    </location>
</feature>